<reference evidence="6" key="1">
    <citation type="submission" date="2019-09" db="EMBL/GenBank/DDBJ databases">
        <authorList>
            <person name="Needham M D."/>
        </authorList>
    </citation>
    <scope>NUCLEOTIDE SEQUENCE</scope>
</reference>
<dbReference type="PANTHER" id="PTHR11264">
    <property type="entry name" value="URACIL-DNA GLYCOSYLASE"/>
    <property type="match status" value="1"/>
</dbReference>
<dbReference type="GO" id="GO:0004844">
    <property type="term" value="F:uracil DNA N-glycosylase activity"/>
    <property type="evidence" value="ECO:0007669"/>
    <property type="project" value="InterPro"/>
</dbReference>
<dbReference type="Gene3D" id="3.40.470.10">
    <property type="entry name" value="Uracil-DNA glycosylase-like domain"/>
    <property type="match status" value="1"/>
</dbReference>
<sequence>MDLKNVKKGWIQLIKEEGNKSYFQEIINHLKNYDDYETFPQKKNIMRAFSYFEPHETKVVLLGQDPYIGYENVDEGILPQAMGLSFSVPKKIKKIPPSLKNLFIEIQSNYPDFKKPTHGNLKKWAKKEQILLLNAALTVTKGKSGSNMKYWEPFTDSVIRYLSENYENIIFILLGNFAKQKQLLINKDKHHIITAIHPSPLSAYRGFFGCNIFQKTNNILNDINKSKIDWNLD</sequence>
<organism evidence="6">
    <name type="scientific">seawater metagenome</name>
    <dbReference type="NCBI Taxonomy" id="1561972"/>
    <lineage>
        <taxon>unclassified sequences</taxon>
        <taxon>metagenomes</taxon>
        <taxon>ecological metagenomes</taxon>
    </lineage>
</organism>
<dbReference type="InterPro" id="IPR002043">
    <property type="entry name" value="UDG_fam1"/>
</dbReference>
<evidence type="ECO:0000256" key="3">
    <source>
        <dbReference type="ARBA" id="ARBA00022801"/>
    </source>
</evidence>
<dbReference type="EMBL" id="CABVLZ010000003">
    <property type="protein sequence ID" value="VVU94993.1"/>
    <property type="molecule type" value="Genomic_DNA"/>
</dbReference>
<proteinExistence type="inferred from homology"/>
<dbReference type="SUPFAM" id="SSF52141">
    <property type="entry name" value="Uracil-DNA glycosylase-like"/>
    <property type="match status" value="1"/>
</dbReference>
<dbReference type="AlphaFoldDB" id="A0A5E8CHZ5"/>
<dbReference type="CDD" id="cd10027">
    <property type="entry name" value="UDG-F1-like"/>
    <property type="match status" value="1"/>
</dbReference>
<keyword evidence="4" id="KW-0234">DNA repair</keyword>
<dbReference type="SMART" id="SM00986">
    <property type="entry name" value="UDG"/>
    <property type="match status" value="1"/>
</dbReference>
<keyword evidence="2" id="KW-0227">DNA damage</keyword>
<accession>A0A5E8CHZ5</accession>
<gene>
    <name evidence="6" type="ORF">CPAV1605_718</name>
</gene>
<protein>
    <submittedName>
        <fullName evidence="6">Uracil DNA glycosylase superfamily</fullName>
    </submittedName>
</protein>
<comment type="similarity">
    <text evidence="1">Belongs to the uracil-DNA glycosylase (UDG) superfamily. UNG family.</text>
</comment>
<evidence type="ECO:0000313" key="6">
    <source>
        <dbReference type="EMBL" id="VVU94993.1"/>
    </source>
</evidence>
<dbReference type="PANTHER" id="PTHR11264:SF0">
    <property type="entry name" value="URACIL-DNA GLYCOSYLASE"/>
    <property type="match status" value="1"/>
</dbReference>
<keyword evidence="3" id="KW-0378">Hydrolase</keyword>
<dbReference type="HAMAP" id="MF_00148">
    <property type="entry name" value="UDG"/>
    <property type="match status" value="1"/>
</dbReference>
<evidence type="ECO:0000259" key="5">
    <source>
        <dbReference type="SMART" id="SM00986"/>
    </source>
</evidence>
<evidence type="ECO:0000256" key="2">
    <source>
        <dbReference type="ARBA" id="ARBA00022763"/>
    </source>
</evidence>
<dbReference type="Pfam" id="PF03167">
    <property type="entry name" value="UDG"/>
    <property type="match status" value="1"/>
</dbReference>
<evidence type="ECO:0000256" key="4">
    <source>
        <dbReference type="ARBA" id="ARBA00023204"/>
    </source>
</evidence>
<feature type="domain" description="Uracil-DNA glycosylase-like" evidence="5">
    <location>
        <begin position="49"/>
        <end position="220"/>
    </location>
</feature>
<name>A0A5E8CHZ5_9ZZZZ</name>
<dbReference type="NCBIfam" id="TIGR00628">
    <property type="entry name" value="ung"/>
    <property type="match status" value="1"/>
</dbReference>
<dbReference type="SMART" id="SM00987">
    <property type="entry name" value="UreE_C"/>
    <property type="match status" value="1"/>
</dbReference>
<dbReference type="InterPro" id="IPR036895">
    <property type="entry name" value="Uracil-DNA_glycosylase-like_sf"/>
</dbReference>
<dbReference type="InterPro" id="IPR018085">
    <property type="entry name" value="Ura-DNA_Glyclase_AS"/>
</dbReference>
<dbReference type="NCBIfam" id="NF003589">
    <property type="entry name" value="PRK05254.1-2"/>
    <property type="match status" value="1"/>
</dbReference>
<evidence type="ECO:0000256" key="1">
    <source>
        <dbReference type="ARBA" id="ARBA00008184"/>
    </source>
</evidence>
<dbReference type="NCBIfam" id="NF003592">
    <property type="entry name" value="PRK05254.1-5"/>
    <property type="match status" value="1"/>
</dbReference>
<dbReference type="GO" id="GO:0097510">
    <property type="term" value="P:base-excision repair, AP site formation via deaminated base removal"/>
    <property type="evidence" value="ECO:0007669"/>
    <property type="project" value="TreeGrafter"/>
</dbReference>
<dbReference type="InterPro" id="IPR005122">
    <property type="entry name" value="Uracil-DNA_glycosylase-like"/>
</dbReference>
<dbReference type="PROSITE" id="PS00130">
    <property type="entry name" value="U_DNA_GLYCOSYLASE"/>
    <property type="match status" value="1"/>
</dbReference>
<dbReference type="NCBIfam" id="NF003588">
    <property type="entry name" value="PRK05254.1-1"/>
    <property type="match status" value="1"/>
</dbReference>